<accession>A0ABU8G9U3</accession>
<evidence type="ECO:0000313" key="1">
    <source>
        <dbReference type="EMBL" id="MEI5609965.1"/>
    </source>
</evidence>
<dbReference type="RefSeq" id="WP_336558264.1">
    <property type="nucleotide sequence ID" value="NZ_JBBAYL010000004.1"/>
</dbReference>
<name>A0ABU8G9U3_9ACTN</name>
<dbReference type="EMBL" id="JBBAYM010000007">
    <property type="protein sequence ID" value="MEI5609965.1"/>
    <property type="molecule type" value="Genomic_DNA"/>
</dbReference>
<dbReference type="InterPro" id="IPR046193">
    <property type="entry name" value="DUF6221"/>
</dbReference>
<proteinExistence type="predicted"/>
<protein>
    <submittedName>
        <fullName evidence="1">DUF6221 family protein</fullName>
    </submittedName>
</protein>
<sequence length="145" mass="16634">MSDSLVVFLRARYDEDERIAQAACWDDQSDAWTARPPQASYERYTVVDYLDDGVVAVTPENADADGVGQHIARHDPARVLREIDAKRQTLAELEAAELAMDRASRDRDTARYNAVRAEWVVLRRVVRRDAAVYSDHPSYLEEWRP</sequence>
<organism evidence="1 2">
    <name type="scientific">Streptomyces brasiliscabiei</name>
    <dbReference type="NCBI Taxonomy" id="2736302"/>
    <lineage>
        <taxon>Bacteria</taxon>
        <taxon>Bacillati</taxon>
        <taxon>Actinomycetota</taxon>
        <taxon>Actinomycetes</taxon>
        <taxon>Kitasatosporales</taxon>
        <taxon>Streptomycetaceae</taxon>
        <taxon>Streptomyces</taxon>
    </lineage>
</organism>
<evidence type="ECO:0000313" key="2">
    <source>
        <dbReference type="Proteomes" id="UP001365781"/>
    </source>
</evidence>
<comment type="caution">
    <text evidence="1">The sequence shown here is derived from an EMBL/GenBank/DDBJ whole genome shotgun (WGS) entry which is preliminary data.</text>
</comment>
<dbReference type="Proteomes" id="UP001365781">
    <property type="component" value="Unassembled WGS sequence"/>
</dbReference>
<reference evidence="1 2" key="1">
    <citation type="submission" date="2024-03" db="EMBL/GenBank/DDBJ databases">
        <title>First Report of Pectobacterium brasiliscabiei causing potato scab in china.</title>
        <authorList>
            <person name="Handique U."/>
        </authorList>
    </citation>
    <scope>NUCLEOTIDE SEQUENCE [LARGE SCALE GENOMIC DNA]</scope>
    <source>
        <strain evidence="1 2">ZRIMU1503</strain>
    </source>
</reference>
<dbReference type="Pfam" id="PF19730">
    <property type="entry name" value="DUF6221"/>
    <property type="match status" value="1"/>
</dbReference>
<gene>
    <name evidence="1" type="ORF">WB403_12375</name>
</gene>
<keyword evidence="2" id="KW-1185">Reference proteome</keyword>